<keyword evidence="2" id="KW-1185">Reference proteome</keyword>
<reference evidence="1" key="1">
    <citation type="submission" date="2019-04" db="EMBL/GenBank/DDBJ databases">
        <title>Microbes associate with the intestines of laboratory mice.</title>
        <authorList>
            <person name="Navarre W."/>
            <person name="Wong E."/>
            <person name="Huang K."/>
            <person name="Tropini C."/>
            <person name="Ng K."/>
            <person name="Yu B."/>
        </authorList>
    </citation>
    <scope>NUCLEOTIDE SEQUENCE</scope>
    <source>
        <strain evidence="1">NM72_1-8</strain>
    </source>
</reference>
<name>A0AC61QVV0_9FIRM</name>
<dbReference type="Proteomes" id="UP000307720">
    <property type="component" value="Unassembled WGS sequence"/>
</dbReference>
<proteinExistence type="predicted"/>
<protein>
    <submittedName>
        <fullName evidence="1">Ig domain-containing protein</fullName>
    </submittedName>
</protein>
<organism evidence="1 2">
    <name type="scientific">Hominisplanchenecus murintestinalis</name>
    <dbReference type="NCBI Taxonomy" id="2941517"/>
    <lineage>
        <taxon>Bacteria</taxon>
        <taxon>Bacillati</taxon>
        <taxon>Bacillota</taxon>
        <taxon>Clostridia</taxon>
        <taxon>Lachnospirales</taxon>
        <taxon>Lachnospiraceae</taxon>
        <taxon>Hominisplanchenecus</taxon>
    </lineage>
</organism>
<evidence type="ECO:0000313" key="2">
    <source>
        <dbReference type="Proteomes" id="UP000307720"/>
    </source>
</evidence>
<accession>A0AC61QVV0</accession>
<comment type="caution">
    <text evidence="1">The sequence shown here is derived from an EMBL/GenBank/DDBJ whole genome shotgun (WGS) entry which is preliminary data.</text>
</comment>
<gene>
    <name evidence="1" type="ORF">E5357_14390</name>
</gene>
<sequence>MRRSLLNMKRRLALAMAAVMAAALLPPTAPKPYVEAAAKRTTLSNPVIVKDSSMRAGQTVIWDCVWFGSYPQAEVIPSETYTSLDSRLYQQGEDVIVSPKEYAALQSAAEDDWDNNDITLTINKKTWKYRRMKKKDATSVMSGENNYQWSDDTAYHYFKYEPIKWRVLHTDGKQALLLSDVVLDDQKYHTKKKSVTWETSTVRSWLNGYGAESNEQSVDYTQKNFIGSAFTPEEQAAIANSPLENGDSTEYGTEGGNSTADKVFLLSKPDVWNTDKAESYGFVKDGHIRDEARRCKSSTWAKAMGVYSDTRTDFIGNGWWWLRSSDSHENIATMEVNYDGQVYEYSNYVSDGNYGVRPALKLKLGYFRRYSYAGKNYSKEKQVGKIEGNMDGTGVHAVTVDPEKKTWYTFSPQKTGVYLIEYADNNASCAVEVYQNEWLFASSREAGYWKPYELENGHKYYLGIDAVIGNGNKRTVNISKANRYEYYEYEECQAFLASGGTINYVPGKTEKGQAFLATGGTITYEPGEIGKGGSWEFNTDGFKNQKAKWTPVKRQCYASEDASYQPVYDTFEKKGRPLEQLYIAKPENFFFPVAAVDLATGGNTLIVVKYKQASESPNPPEQQKPDKEPPEDSDEDSEIPDEADPSDIQVNYSKIKMRKGTKFRWLEVSVLPENASDKTLSWKSSNPKVASVNGKGVIKAKKTGKARITVATANGIKKYISVQVVNKKITVTKIKLSRKKATLKKGKKLKLSPTVTPVNAENKKLTWESSNSKVASVNSKGVVTAKKPGKAKITCRAKDGSRKKAVCVITVKREFLDFIEW</sequence>
<evidence type="ECO:0000313" key="1">
    <source>
        <dbReference type="EMBL" id="TGX96972.1"/>
    </source>
</evidence>
<dbReference type="EMBL" id="SRZB01000042">
    <property type="protein sequence ID" value="TGX96972.1"/>
    <property type="molecule type" value="Genomic_DNA"/>
</dbReference>